<evidence type="ECO:0000313" key="6">
    <source>
        <dbReference type="Proteomes" id="UP000198823"/>
    </source>
</evidence>
<dbReference type="Proteomes" id="UP000198823">
    <property type="component" value="Unassembled WGS sequence"/>
</dbReference>
<gene>
    <name evidence="5" type="ORF">SAMN04488126_11815</name>
</gene>
<name>A0A1G7FD15_9BACL</name>
<dbReference type="Pfam" id="PF07719">
    <property type="entry name" value="TPR_2"/>
    <property type="match status" value="2"/>
</dbReference>
<dbReference type="PROSITE" id="PS50293">
    <property type="entry name" value="TPR_REGION"/>
    <property type="match status" value="2"/>
</dbReference>
<dbReference type="InterPro" id="IPR050498">
    <property type="entry name" value="Ycf3"/>
</dbReference>
<proteinExistence type="predicted"/>
<dbReference type="SUPFAM" id="SSF48452">
    <property type="entry name" value="TPR-like"/>
    <property type="match status" value="5"/>
</dbReference>
<feature type="domain" description="Peptidase C39-like" evidence="4">
    <location>
        <begin position="303"/>
        <end position="411"/>
    </location>
</feature>
<dbReference type="SMART" id="SM00028">
    <property type="entry name" value="TPR"/>
    <property type="match status" value="13"/>
</dbReference>
<evidence type="ECO:0000256" key="3">
    <source>
        <dbReference type="PROSITE-ProRule" id="PRU00339"/>
    </source>
</evidence>
<evidence type="ECO:0000256" key="2">
    <source>
        <dbReference type="ARBA" id="ARBA00022803"/>
    </source>
</evidence>
<dbReference type="Gene3D" id="3.90.70.10">
    <property type="entry name" value="Cysteine proteinases"/>
    <property type="match status" value="1"/>
</dbReference>
<evidence type="ECO:0000256" key="1">
    <source>
        <dbReference type="ARBA" id="ARBA00022737"/>
    </source>
</evidence>
<evidence type="ECO:0000313" key="5">
    <source>
        <dbReference type="EMBL" id="SDE73831.1"/>
    </source>
</evidence>
<dbReference type="Pfam" id="PF07721">
    <property type="entry name" value="TPR_4"/>
    <property type="match status" value="2"/>
</dbReference>
<dbReference type="PROSITE" id="PS50005">
    <property type="entry name" value="TPR"/>
    <property type="match status" value="6"/>
</dbReference>
<keyword evidence="2 3" id="KW-0802">TPR repeat</keyword>
<feature type="repeat" description="TPR" evidence="3">
    <location>
        <begin position="1237"/>
        <end position="1270"/>
    </location>
</feature>
<reference evidence="5 6" key="1">
    <citation type="submission" date="2016-10" db="EMBL/GenBank/DDBJ databases">
        <authorList>
            <person name="de Groot N.N."/>
        </authorList>
    </citation>
    <scope>NUCLEOTIDE SEQUENCE [LARGE SCALE GENOMIC DNA]</scope>
    <source>
        <strain evidence="5 6">CGMCC 1.6762</strain>
    </source>
</reference>
<dbReference type="GO" id="GO:0042802">
    <property type="term" value="F:identical protein binding"/>
    <property type="evidence" value="ECO:0007669"/>
    <property type="project" value="InterPro"/>
</dbReference>
<dbReference type="OrthoDB" id="221093at2"/>
<feature type="repeat" description="TPR" evidence="3">
    <location>
        <begin position="901"/>
        <end position="934"/>
    </location>
</feature>
<sequence length="1391" mass="159395">MDTKRMIELLERHQYQEAIPLFAQAFQDLESIRLSTIRTFLDQPEETIAELLVIMDTALMGQWGRIAARYSYRKLKTPNALIWYCQELIDEHELVEAETLLKKLETSDLPGKTAEKLYSTMAGLLVRMRRFNEAAHYLEKYAELTSEPISIERAFYHLHRGDWTEAVQLLEEGKQDKKNGNMAYVILAQHYSVRGDLEQADRVVEEGLNTYPGFPKLLAEKVRILYAREEWSPMREIINMLNEISPYHDYRNLFGYYEAVSLYEERKWGELEQLLAIRPEIRKQSPFKKFSRHKAHASKKLAYRQVVQHFNYCLPASAEMLLSMFSTEISQDEIAEAVFETNGSSVSKVIRFFRKKGFHSVLFHGSEERFKKLIDSGAGVLITIDYPVESHVQLLTGYDDHLEVFTVQDPNFRELLAVGYDELDKEFGNNHALSLAVVPAGEKNKLDFLGGKEHEIAGRMLLLTENCDQPLRPEDTEWIIAHRENPIVAIYSVKYLSGMIDENTLDGMIQVVHQAVPDPVYRSLIIALAFVQANKEEMAGKALDGLAGVSQNPTYWYLQGRVSADQGEFQQAAVEFRRAAELEPTDYTLWSYQAISVSHAGDFPEGLRLSGIALDMNGDDDFVLVNHGLILFDAGRHEEARRYLAKALRNKKESAHIWYERANCDIRLERFHQAERGFNVAISLKPDYPEPYRELARMYEVHEGAEAAEAVLRKGLAATGDSYLLLMELGELGERSKKIELARCCYTKASEMDPEEPQAWMGLASLGMEEGNLNEFFVTMNRLKERFGERPDFLINGGKLIWEAAGQSEDQEKYMEQGLSFMEKGIRMAGTNLGEALEIYGDLIQNSPYCRRGIRFLEGQLSGKEDNRLYLLYAGILHGERGNYGKATNDLNKALKLKEDTLTLYSLGDIHFRMEDYEQATGYFKRALEIEPACEQALLGMASVASQSENRQEELHYLLEAFHVNPYSIPMEATAELMDHEQLKQFLDQIQNLNRKKFDKAFLYDSMAIIYGKLGQLDQEGKHLAKALEASPEMPQLLHHQAKFLFRKGEQKQARKLLMELIGSHVDQRELYETLIEFYGKSARLKNQIGSLKLSKQEKSIAYMNSAAAFEKVALPMLGEQSGEGKQGVFTKWIGATKTTLQLGFLIDLYETAIKMDRDNLEAAAWFADFYMAVFLVGDAIKVLEDALAHRWDDDLAYKLVLLYIHEQETFSEKKRERHLSKAQSLLDKLQSRYKEPDYLFQLGFSSLLQENYPKAEEAFLECLKLDPETGNIHFFLGKVYAEMEQYPKAEQELKQAIELAPGDPDAWNELGIVYRLQGKTDEALECADQAVAIQPDDLFVQYNRACYLAVLGRFEESSRQLKQVFERDEDGYFQELSSEDEDLEPLKSVL</sequence>
<dbReference type="EMBL" id="FNAR01000018">
    <property type="protein sequence ID" value="SDE73831.1"/>
    <property type="molecule type" value="Genomic_DNA"/>
</dbReference>
<dbReference type="STRING" id="426756.SAMN04488126_11815"/>
<keyword evidence="1" id="KW-0677">Repeat</keyword>
<dbReference type="InterPro" id="IPR013105">
    <property type="entry name" value="TPR_2"/>
</dbReference>
<accession>A0A1G7FD15</accession>
<feature type="repeat" description="TPR" evidence="3">
    <location>
        <begin position="553"/>
        <end position="586"/>
    </location>
</feature>
<feature type="repeat" description="TPR" evidence="3">
    <location>
        <begin position="1305"/>
        <end position="1338"/>
    </location>
</feature>
<dbReference type="InterPro" id="IPR039564">
    <property type="entry name" value="Peptidase_C39-like"/>
</dbReference>
<dbReference type="InterPro" id="IPR019734">
    <property type="entry name" value="TPR_rpt"/>
</dbReference>
<dbReference type="PANTHER" id="PTHR44858:SF1">
    <property type="entry name" value="UDP-N-ACETYLGLUCOSAMINE--PEPTIDE N-ACETYLGLUCOSAMINYLTRANSFERASE SPINDLY-RELATED"/>
    <property type="match status" value="1"/>
</dbReference>
<feature type="repeat" description="TPR" evidence="3">
    <location>
        <begin position="1271"/>
        <end position="1304"/>
    </location>
</feature>
<dbReference type="PANTHER" id="PTHR44858">
    <property type="entry name" value="TETRATRICOPEPTIDE REPEAT PROTEIN 6"/>
    <property type="match status" value="1"/>
</dbReference>
<dbReference type="Pfam" id="PF13432">
    <property type="entry name" value="TPR_16"/>
    <property type="match status" value="2"/>
</dbReference>
<feature type="repeat" description="TPR" evidence="3">
    <location>
        <begin position="655"/>
        <end position="688"/>
    </location>
</feature>
<dbReference type="Pfam" id="PF13529">
    <property type="entry name" value="Peptidase_C39_2"/>
    <property type="match status" value="1"/>
</dbReference>
<dbReference type="InterPro" id="IPR011990">
    <property type="entry name" value="TPR-like_helical_dom_sf"/>
</dbReference>
<organism evidence="5 6">
    <name type="scientific">Bhargavaea beijingensis</name>
    <dbReference type="NCBI Taxonomy" id="426756"/>
    <lineage>
        <taxon>Bacteria</taxon>
        <taxon>Bacillati</taxon>
        <taxon>Bacillota</taxon>
        <taxon>Bacilli</taxon>
        <taxon>Bacillales</taxon>
        <taxon>Caryophanaceae</taxon>
        <taxon>Bhargavaea</taxon>
    </lineage>
</organism>
<protein>
    <submittedName>
        <fullName evidence="5">Flp pilus assembly protein TadD, contains TPR repeats</fullName>
    </submittedName>
</protein>
<dbReference type="RefSeq" id="WP_092098019.1">
    <property type="nucleotide sequence ID" value="NZ_FNAR01000018.1"/>
</dbReference>
<evidence type="ECO:0000259" key="4">
    <source>
        <dbReference type="Pfam" id="PF13529"/>
    </source>
</evidence>
<dbReference type="InterPro" id="IPR011717">
    <property type="entry name" value="TPR-4"/>
</dbReference>
<dbReference type="Gene3D" id="1.25.40.10">
    <property type="entry name" value="Tetratricopeptide repeat domain"/>
    <property type="match status" value="5"/>
</dbReference>